<dbReference type="PATRIC" id="fig|363754.4.peg.293"/>
<dbReference type="Proteomes" id="UP000012429">
    <property type="component" value="Unassembled WGS sequence"/>
</dbReference>
<evidence type="ECO:0008006" key="10">
    <source>
        <dbReference type="Google" id="ProtNLM"/>
    </source>
</evidence>
<dbReference type="Pfam" id="PF14237">
    <property type="entry name" value="GYF_2"/>
    <property type="match status" value="1"/>
</dbReference>
<dbReference type="OrthoDB" id="198456at2"/>
<evidence type="ECO:0000256" key="2">
    <source>
        <dbReference type="ARBA" id="ARBA00022692"/>
    </source>
</evidence>
<feature type="transmembrane region" description="Helical" evidence="5">
    <location>
        <begin position="133"/>
        <end position="164"/>
    </location>
</feature>
<reference evidence="8 9" key="1">
    <citation type="journal article" date="2012" name="BMC Genomics">
        <title>Genomic basis of broad host range and environmental adaptability of Rhizobium tropici CIAT 899 and Rhizobium sp. PRF 81 which are used in inoculants for common bean (Phaseolus vulgaris L.).</title>
        <authorList>
            <person name="Ormeno-Orrillo E."/>
            <person name="Menna P."/>
            <person name="Almeida L.G."/>
            <person name="Ollero F.J."/>
            <person name="Nicolas M.F."/>
            <person name="Pains Rodrigues E."/>
            <person name="Shigueyoshi Nakatani A."/>
            <person name="Silva Batista J.S."/>
            <person name="Oliveira Chueire L.M."/>
            <person name="Souza R.C."/>
            <person name="Ribeiro Vasconcelos A.T."/>
            <person name="Megias M."/>
            <person name="Hungria M."/>
            <person name="Martinez-Romero E."/>
        </authorList>
    </citation>
    <scope>NUCLEOTIDE SEQUENCE [LARGE SCALE GENOMIC DNA]</scope>
    <source>
        <strain evidence="8 9">PRF 81</strain>
    </source>
</reference>
<keyword evidence="4 5" id="KW-0472">Membrane</keyword>
<feature type="transmembrane region" description="Helical" evidence="5">
    <location>
        <begin position="185"/>
        <end position="205"/>
    </location>
</feature>
<evidence type="ECO:0000256" key="4">
    <source>
        <dbReference type="ARBA" id="ARBA00023136"/>
    </source>
</evidence>
<protein>
    <recommendedName>
        <fullName evidence="10">RDD family protein</fullName>
    </recommendedName>
</protein>
<evidence type="ECO:0000256" key="5">
    <source>
        <dbReference type="SAM" id="Phobius"/>
    </source>
</evidence>
<feature type="domain" description="RDD" evidence="6">
    <location>
        <begin position="90"/>
        <end position="202"/>
    </location>
</feature>
<dbReference type="RefSeq" id="WP_004107768.1">
    <property type="nucleotide sequence ID" value="NZ_AQHN01000005.1"/>
</dbReference>
<sequence>MADWYYAVGQDRNGPVGEEELHSLIKSGKIDRETYVWRDGMESWQSAGEHSELAKAFVSPPPLPSANMPRLPPPAFQPTSPKTGVVITSRPWPRFWARFIDNLILVPLLGFGVGTATAIYAPDIYIQLVTMNAALFSALMLPLVALVLALFMIATGSTIGKAIVGVRVPVPNDRNRARFFLARELRVWASGLGLGIPFVALFTQIHQYRRLSSDNTTSYDEGNPTVIANPSTLRLGAAAVIALAVFCGNVVLRVADEDANRSLTTTQVWVNPVTNKSALIAKTWQPKEMNTNSGRAFYFASNELLAEAIFGYEQFPSEAANALSYAEAFKQAIASSVTITSEWRPVTVQGMPGLRATGSSVKFKDSVVEATVVVSGKNAWRTITFVRGSSPQQSAEKDKFVHAIFGTVN</sequence>
<gene>
    <name evidence="8" type="ORF">RHSP_60549</name>
</gene>
<keyword evidence="2 5" id="KW-0812">Transmembrane</keyword>
<feature type="transmembrane region" description="Helical" evidence="5">
    <location>
        <begin position="233"/>
        <end position="252"/>
    </location>
</feature>
<dbReference type="GO" id="GO:0016020">
    <property type="term" value="C:membrane"/>
    <property type="evidence" value="ECO:0007669"/>
    <property type="project" value="UniProtKB-SubCell"/>
</dbReference>
<evidence type="ECO:0000259" key="7">
    <source>
        <dbReference type="Pfam" id="PF14237"/>
    </source>
</evidence>
<evidence type="ECO:0000313" key="8">
    <source>
        <dbReference type="EMBL" id="ENN89530.1"/>
    </source>
</evidence>
<evidence type="ECO:0000256" key="1">
    <source>
        <dbReference type="ARBA" id="ARBA00004141"/>
    </source>
</evidence>
<organism evidence="8 9">
    <name type="scientific">Rhizobium freirei PRF 81</name>
    <dbReference type="NCBI Taxonomy" id="363754"/>
    <lineage>
        <taxon>Bacteria</taxon>
        <taxon>Pseudomonadati</taxon>
        <taxon>Pseudomonadota</taxon>
        <taxon>Alphaproteobacteria</taxon>
        <taxon>Hyphomicrobiales</taxon>
        <taxon>Rhizobiaceae</taxon>
        <taxon>Rhizobium/Agrobacterium group</taxon>
        <taxon>Rhizobium</taxon>
    </lineage>
</organism>
<keyword evidence="3 5" id="KW-1133">Transmembrane helix</keyword>
<accession>N6V6V1</accession>
<proteinExistence type="predicted"/>
<evidence type="ECO:0000256" key="3">
    <source>
        <dbReference type="ARBA" id="ARBA00022989"/>
    </source>
</evidence>
<dbReference type="AlphaFoldDB" id="N6V6V1"/>
<dbReference type="InterPro" id="IPR025640">
    <property type="entry name" value="GYF_2"/>
</dbReference>
<name>N6V6V1_9HYPH</name>
<feature type="transmembrane region" description="Helical" evidence="5">
    <location>
        <begin position="99"/>
        <end position="121"/>
    </location>
</feature>
<feature type="domain" description="GYF" evidence="7">
    <location>
        <begin position="4"/>
        <end position="53"/>
    </location>
</feature>
<evidence type="ECO:0000259" key="6">
    <source>
        <dbReference type="Pfam" id="PF06271"/>
    </source>
</evidence>
<dbReference type="InterPro" id="IPR010432">
    <property type="entry name" value="RDD"/>
</dbReference>
<comment type="caution">
    <text evidence="8">The sequence shown here is derived from an EMBL/GenBank/DDBJ whole genome shotgun (WGS) entry which is preliminary data.</text>
</comment>
<dbReference type="EMBL" id="AQHN01000005">
    <property type="protein sequence ID" value="ENN89530.1"/>
    <property type="molecule type" value="Genomic_DNA"/>
</dbReference>
<comment type="subcellular location">
    <subcellularLocation>
        <location evidence="1">Membrane</location>
        <topology evidence="1">Multi-pass membrane protein</topology>
    </subcellularLocation>
</comment>
<keyword evidence="9" id="KW-1185">Reference proteome</keyword>
<dbReference type="Pfam" id="PF06271">
    <property type="entry name" value="RDD"/>
    <property type="match status" value="1"/>
</dbReference>
<evidence type="ECO:0000313" key="9">
    <source>
        <dbReference type="Proteomes" id="UP000012429"/>
    </source>
</evidence>